<gene>
    <name evidence="2" type="ORF">EOK75_20385</name>
</gene>
<keyword evidence="2" id="KW-0614">Plasmid</keyword>
<dbReference type="RefSeq" id="WP_137195927.1">
    <property type="nucleotide sequence ID" value="NZ_CP039966.1"/>
</dbReference>
<geneLocation type="plasmid" evidence="2 3">
    <name>unnamed2</name>
</geneLocation>
<organism evidence="2 3">
    <name type="scientific">Pseudorhodobacter turbinis</name>
    <dbReference type="NCBI Taxonomy" id="2500533"/>
    <lineage>
        <taxon>Bacteria</taxon>
        <taxon>Pseudomonadati</taxon>
        <taxon>Pseudomonadota</taxon>
        <taxon>Alphaproteobacteria</taxon>
        <taxon>Rhodobacterales</taxon>
        <taxon>Paracoccaceae</taxon>
        <taxon>Pseudorhodobacter</taxon>
    </lineage>
</organism>
<dbReference type="PROSITE" id="PS51257">
    <property type="entry name" value="PROKAR_LIPOPROTEIN"/>
    <property type="match status" value="1"/>
</dbReference>
<dbReference type="InterPro" id="IPR011050">
    <property type="entry name" value="Pectin_lyase_fold/virulence"/>
</dbReference>
<proteinExistence type="predicted"/>
<sequence length="175" mass="19066">MHNSKAWVLGLVIAIACAVGGVHAGDTRNVSTRAELQQALSNTSDTTEITLQSGDYGVLSIHGLKKPAGMPLVLRSIDPANPARFSKVILHDVQNVTIDSVIFDYSYQTGDKIYYRPFQALLSVGVTIRNSFFDGDLWRGEGEASNGYPTAFGMAVRFSSDLTFEDNEIRGFFAV</sequence>
<reference evidence="2 3" key="1">
    <citation type="submission" date="2019-05" db="EMBL/GenBank/DDBJ databases">
        <title>Pseudorhodobacter turbinis sp. nov., isolated from the gut of the Korean turban shell.</title>
        <authorList>
            <person name="Jeong Y.-S."/>
            <person name="Kang W.-R."/>
            <person name="Bae J.-W."/>
        </authorList>
    </citation>
    <scope>NUCLEOTIDE SEQUENCE [LARGE SCALE GENOMIC DNA]</scope>
    <source>
        <strain evidence="2 3">S12M18</strain>
        <plasmid evidence="2 3">unnamed2</plasmid>
    </source>
</reference>
<name>A0A4P8ELE8_9RHOB</name>
<accession>A0A4P8ELE8</accession>
<protein>
    <submittedName>
        <fullName evidence="2">Uncharacterized protein</fullName>
    </submittedName>
</protein>
<dbReference type="Proteomes" id="UP000298631">
    <property type="component" value="Plasmid unnamed2"/>
</dbReference>
<dbReference type="EMBL" id="CP039966">
    <property type="protein sequence ID" value="QCO58120.1"/>
    <property type="molecule type" value="Genomic_DNA"/>
</dbReference>
<feature type="signal peptide" evidence="1">
    <location>
        <begin position="1"/>
        <end position="24"/>
    </location>
</feature>
<keyword evidence="1" id="KW-0732">Signal</keyword>
<dbReference type="KEGG" id="pseb:EOK75_20385"/>
<evidence type="ECO:0000313" key="3">
    <source>
        <dbReference type="Proteomes" id="UP000298631"/>
    </source>
</evidence>
<evidence type="ECO:0000256" key="1">
    <source>
        <dbReference type="SAM" id="SignalP"/>
    </source>
</evidence>
<keyword evidence="3" id="KW-1185">Reference proteome</keyword>
<dbReference type="AlphaFoldDB" id="A0A4P8ELE8"/>
<feature type="chain" id="PRO_5020875722" evidence="1">
    <location>
        <begin position="25"/>
        <end position="175"/>
    </location>
</feature>
<dbReference type="SUPFAM" id="SSF51126">
    <property type="entry name" value="Pectin lyase-like"/>
    <property type="match status" value="1"/>
</dbReference>
<evidence type="ECO:0000313" key="2">
    <source>
        <dbReference type="EMBL" id="QCO58120.1"/>
    </source>
</evidence>
<dbReference type="OrthoDB" id="8450986at2"/>